<keyword evidence="2" id="KW-0732">Signal</keyword>
<evidence type="ECO:0000256" key="2">
    <source>
        <dbReference type="SAM" id="SignalP"/>
    </source>
</evidence>
<evidence type="ECO:0000256" key="1">
    <source>
        <dbReference type="SAM" id="Phobius"/>
    </source>
</evidence>
<comment type="caution">
    <text evidence="3">The sequence shown here is derived from an EMBL/GenBank/DDBJ whole genome shotgun (WGS) entry which is preliminary data.</text>
</comment>
<protein>
    <submittedName>
        <fullName evidence="3">Uncharacterized protein</fullName>
    </submittedName>
</protein>
<name>A0AAV9GAP6_9PEZI</name>
<sequence>MLGRVLLTLDAIGLLLGAPIADMSHTHIYNPRWPPHAKFHCGQTITLSVALGLATLFFTWRSSFLAPSTPAVVAARVARDSLHTAVVVGTIYWLAGLAAVTYPGSAGIDPEFGTGFPQLPVFTGFTAVAVTGWAYETWMR</sequence>
<feature type="transmembrane region" description="Helical" evidence="1">
    <location>
        <begin position="115"/>
        <end position="135"/>
    </location>
</feature>
<feature type="transmembrane region" description="Helical" evidence="1">
    <location>
        <begin position="81"/>
        <end position="103"/>
    </location>
</feature>
<dbReference type="AlphaFoldDB" id="A0AAV9GAP6"/>
<feature type="signal peptide" evidence="2">
    <location>
        <begin position="1"/>
        <end position="17"/>
    </location>
</feature>
<organism evidence="3 4">
    <name type="scientific">Podospora aff. communis PSN243</name>
    <dbReference type="NCBI Taxonomy" id="3040156"/>
    <lineage>
        <taxon>Eukaryota</taxon>
        <taxon>Fungi</taxon>
        <taxon>Dikarya</taxon>
        <taxon>Ascomycota</taxon>
        <taxon>Pezizomycotina</taxon>
        <taxon>Sordariomycetes</taxon>
        <taxon>Sordariomycetidae</taxon>
        <taxon>Sordariales</taxon>
        <taxon>Podosporaceae</taxon>
        <taxon>Podospora</taxon>
    </lineage>
</organism>
<dbReference type="InterPro" id="IPR046580">
    <property type="entry name" value="DUF6640"/>
</dbReference>
<evidence type="ECO:0000313" key="4">
    <source>
        <dbReference type="Proteomes" id="UP001321760"/>
    </source>
</evidence>
<keyword evidence="1" id="KW-0472">Membrane</keyword>
<feature type="chain" id="PRO_5043653573" evidence="2">
    <location>
        <begin position="18"/>
        <end position="140"/>
    </location>
</feature>
<feature type="transmembrane region" description="Helical" evidence="1">
    <location>
        <begin position="37"/>
        <end position="60"/>
    </location>
</feature>
<keyword evidence="1" id="KW-0812">Transmembrane</keyword>
<proteinExistence type="predicted"/>
<dbReference type="Proteomes" id="UP001321760">
    <property type="component" value="Unassembled WGS sequence"/>
</dbReference>
<keyword evidence="1" id="KW-1133">Transmembrane helix</keyword>
<keyword evidence="4" id="KW-1185">Reference proteome</keyword>
<evidence type="ECO:0000313" key="3">
    <source>
        <dbReference type="EMBL" id="KAK4445179.1"/>
    </source>
</evidence>
<dbReference type="Pfam" id="PF20345">
    <property type="entry name" value="DUF6640"/>
    <property type="match status" value="1"/>
</dbReference>
<reference evidence="3" key="2">
    <citation type="submission" date="2023-05" db="EMBL/GenBank/DDBJ databases">
        <authorList>
            <consortium name="Lawrence Berkeley National Laboratory"/>
            <person name="Steindorff A."/>
            <person name="Hensen N."/>
            <person name="Bonometti L."/>
            <person name="Westerberg I."/>
            <person name="Brannstrom I.O."/>
            <person name="Guillou S."/>
            <person name="Cros-Aarteil S."/>
            <person name="Calhoun S."/>
            <person name="Haridas S."/>
            <person name="Kuo A."/>
            <person name="Mondo S."/>
            <person name="Pangilinan J."/>
            <person name="Riley R."/>
            <person name="Labutti K."/>
            <person name="Andreopoulos B."/>
            <person name="Lipzen A."/>
            <person name="Chen C."/>
            <person name="Yanf M."/>
            <person name="Daum C."/>
            <person name="Ng V."/>
            <person name="Clum A."/>
            <person name="Ohm R."/>
            <person name="Martin F."/>
            <person name="Silar P."/>
            <person name="Natvig D."/>
            <person name="Lalanne C."/>
            <person name="Gautier V."/>
            <person name="Ament-Velasquez S.L."/>
            <person name="Kruys A."/>
            <person name="Hutchinson M.I."/>
            <person name="Powell A.J."/>
            <person name="Barry K."/>
            <person name="Miller A.N."/>
            <person name="Grigoriev I.V."/>
            <person name="Debuchy R."/>
            <person name="Gladieux P."/>
            <person name="Thoren M.H."/>
            <person name="Johannesson H."/>
        </authorList>
    </citation>
    <scope>NUCLEOTIDE SEQUENCE</scope>
    <source>
        <strain evidence="3">PSN243</strain>
    </source>
</reference>
<accession>A0AAV9GAP6</accession>
<gene>
    <name evidence="3" type="ORF">QBC34DRAFT_166142</name>
</gene>
<reference evidence="3" key="1">
    <citation type="journal article" date="2023" name="Mol. Phylogenet. Evol.">
        <title>Genome-scale phylogeny and comparative genomics of the fungal order Sordariales.</title>
        <authorList>
            <person name="Hensen N."/>
            <person name="Bonometti L."/>
            <person name="Westerberg I."/>
            <person name="Brannstrom I.O."/>
            <person name="Guillou S."/>
            <person name="Cros-Aarteil S."/>
            <person name="Calhoun S."/>
            <person name="Haridas S."/>
            <person name="Kuo A."/>
            <person name="Mondo S."/>
            <person name="Pangilinan J."/>
            <person name="Riley R."/>
            <person name="LaButti K."/>
            <person name="Andreopoulos B."/>
            <person name="Lipzen A."/>
            <person name="Chen C."/>
            <person name="Yan M."/>
            <person name="Daum C."/>
            <person name="Ng V."/>
            <person name="Clum A."/>
            <person name="Steindorff A."/>
            <person name="Ohm R.A."/>
            <person name="Martin F."/>
            <person name="Silar P."/>
            <person name="Natvig D.O."/>
            <person name="Lalanne C."/>
            <person name="Gautier V."/>
            <person name="Ament-Velasquez S.L."/>
            <person name="Kruys A."/>
            <person name="Hutchinson M.I."/>
            <person name="Powell A.J."/>
            <person name="Barry K."/>
            <person name="Miller A.N."/>
            <person name="Grigoriev I.V."/>
            <person name="Debuchy R."/>
            <person name="Gladieux P."/>
            <person name="Hiltunen Thoren M."/>
            <person name="Johannesson H."/>
        </authorList>
    </citation>
    <scope>NUCLEOTIDE SEQUENCE</scope>
    <source>
        <strain evidence="3">PSN243</strain>
    </source>
</reference>
<dbReference type="EMBL" id="MU865968">
    <property type="protein sequence ID" value="KAK4445179.1"/>
    <property type="molecule type" value="Genomic_DNA"/>
</dbReference>